<evidence type="ECO:0000313" key="2">
    <source>
        <dbReference type="EMBL" id="SDL25258.1"/>
    </source>
</evidence>
<proteinExistence type="predicted"/>
<keyword evidence="1" id="KW-0175">Coiled coil</keyword>
<dbReference type="Gene3D" id="1.10.10.60">
    <property type="entry name" value="Homeodomain-like"/>
    <property type="match status" value="1"/>
</dbReference>
<dbReference type="InterPro" id="IPR051839">
    <property type="entry name" value="RD_transcriptional_regulator"/>
</dbReference>
<gene>
    <name evidence="2" type="ORF">SAMN05216216_1349</name>
</gene>
<dbReference type="GO" id="GO:0006313">
    <property type="term" value="P:DNA transposition"/>
    <property type="evidence" value="ECO:0007669"/>
    <property type="project" value="InterPro"/>
</dbReference>
<dbReference type="GO" id="GO:0004803">
    <property type="term" value="F:transposase activity"/>
    <property type="evidence" value="ECO:0007669"/>
    <property type="project" value="InterPro"/>
</dbReference>
<dbReference type="GO" id="GO:0003677">
    <property type="term" value="F:DNA binding"/>
    <property type="evidence" value="ECO:0007669"/>
    <property type="project" value="InterPro"/>
</dbReference>
<accession>A0A1G9IJ56</accession>
<dbReference type="Pfam" id="PF01527">
    <property type="entry name" value="HTH_Tnp_1"/>
    <property type="match status" value="1"/>
</dbReference>
<dbReference type="InterPro" id="IPR009057">
    <property type="entry name" value="Homeodomain-like_sf"/>
</dbReference>
<dbReference type="PANTHER" id="PTHR33215:SF13">
    <property type="entry name" value="PROTEIN DISTAL ANTENNA"/>
    <property type="match status" value="1"/>
</dbReference>
<evidence type="ECO:0000256" key="1">
    <source>
        <dbReference type="SAM" id="Coils"/>
    </source>
</evidence>
<dbReference type="STRING" id="576118.SAMN05216216_1349"/>
<dbReference type="SUPFAM" id="SSF46689">
    <property type="entry name" value="Homeodomain-like"/>
    <property type="match status" value="1"/>
</dbReference>
<sequence length="99" mass="11406">MTMARGRNYEKQIKEEAVSLVIDQGKSKADVAREMEIPKSTVANWVDQYRDKGTDAFVGSGNLSAEKQSEKDLQKRLRDLEEENKILKKAMRIFTNDQR</sequence>
<dbReference type="Proteomes" id="UP000199008">
    <property type="component" value="Unassembled WGS sequence"/>
</dbReference>
<dbReference type="EMBL" id="FNFY01000034">
    <property type="protein sequence ID" value="SDL25258.1"/>
    <property type="molecule type" value="Genomic_DNA"/>
</dbReference>
<organism evidence="2 3">
    <name type="scientific">Lacicoccus qingdaonensis</name>
    <dbReference type="NCBI Taxonomy" id="576118"/>
    <lineage>
        <taxon>Bacteria</taxon>
        <taxon>Bacillati</taxon>
        <taxon>Bacillota</taxon>
        <taxon>Bacilli</taxon>
        <taxon>Bacillales</taxon>
        <taxon>Salinicoccaceae</taxon>
        <taxon>Lacicoccus</taxon>
    </lineage>
</organism>
<dbReference type="PANTHER" id="PTHR33215">
    <property type="entry name" value="PROTEIN DISTAL ANTENNA"/>
    <property type="match status" value="1"/>
</dbReference>
<dbReference type="AlphaFoldDB" id="A0A1G9IJ56"/>
<name>A0A1G9IJ56_9BACL</name>
<dbReference type="InterPro" id="IPR002514">
    <property type="entry name" value="Transposase_8"/>
</dbReference>
<evidence type="ECO:0000313" key="3">
    <source>
        <dbReference type="Proteomes" id="UP000199008"/>
    </source>
</evidence>
<protein>
    <submittedName>
        <fullName evidence="2">Transposase</fullName>
    </submittedName>
</protein>
<keyword evidence="3" id="KW-1185">Reference proteome</keyword>
<reference evidence="3" key="1">
    <citation type="submission" date="2016-10" db="EMBL/GenBank/DDBJ databases">
        <authorList>
            <person name="Varghese N."/>
            <person name="Submissions S."/>
        </authorList>
    </citation>
    <scope>NUCLEOTIDE SEQUENCE [LARGE SCALE GENOMIC DNA]</scope>
    <source>
        <strain evidence="3">CGMCC 1.8895</strain>
    </source>
</reference>
<feature type="coiled-coil region" evidence="1">
    <location>
        <begin position="63"/>
        <end position="97"/>
    </location>
</feature>